<evidence type="ECO:0000256" key="2">
    <source>
        <dbReference type="ARBA" id="ARBA00022630"/>
    </source>
</evidence>
<protein>
    <submittedName>
        <fullName evidence="6">N-methyl-L-tryptophan oxidase</fullName>
        <ecNumber evidence="6">1.5.3.2</ecNumber>
    </submittedName>
</protein>
<dbReference type="EMBL" id="JAPRAT010000005">
    <property type="protein sequence ID" value="MCZ0702395.1"/>
    <property type="molecule type" value="Genomic_DNA"/>
</dbReference>
<accession>A0A9J6RAQ4</accession>
<proteinExistence type="predicted"/>
<gene>
    <name evidence="6" type="primary">solA</name>
    <name evidence="6" type="ORF">OWO01_04105</name>
</gene>
<name>A0A9J6RAQ4_9BACI</name>
<dbReference type="InterPro" id="IPR045170">
    <property type="entry name" value="MTOX"/>
</dbReference>
<dbReference type="InterPro" id="IPR036188">
    <property type="entry name" value="FAD/NAD-bd_sf"/>
</dbReference>
<organism evidence="6 7">
    <name type="scientific">Natronobacillus azotifigens</name>
    <dbReference type="NCBI Taxonomy" id="472978"/>
    <lineage>
        <taxon>Bacteria</taxon>
        <taxon>Bacillati</taxon>
        <taxon>Bacillota</taxon>
        <taxon>Bacilli</taxon>
        <taxon>Bacillales</taxon>
        <taxon>Bacillaceae</taxon>
        <taxon>Natronobacillus</taxon>
    </lineage>
</organism>
<evidence type="ECO:0000256" key="1">
    <source>
        <dbReference type="ARBA" id="ARBA00001974"/>
    </source>
</evidence>
<dbReference type="AlphaFoldDB" id="A0A9J6RAQ4"/>
<sequence length="384" mass="43165">MKYDVIVIGAGTMGLATGYYLAKQNARVLMIDANDPPHQEGSHGGDTRLIRHAYGEGRAYTPLASRSQKLWDELQKNSEEPIFKKTGIVSFANEQSAFINEIKQSAKQYDLPLTMYDQEGLQEQFPGLNFPTKETHVGCFESESGVLFVDHCLKTYRRLALEEEAELLVNNQVIDLVIDQDTVCVVTKDGQHTGKQVVIATGAWQAQWFEKLKLEVKITPKRQVFGWFEADPTLFDASVFPGFTAETKEGLFYGFPSIDGSGVKVGRHDYGEPVDPNSFERDFAYNSEDERVLRSFLEKWMPKAAGQIKKGKTCLYTMTTDEDFIIDQHPDHKQVWLAAGFSGHGFKFASGIGESLADRVMNKESPIDLSMFKLNRFSNVTKGK</sequence>
<evidence type="ECO:0000256" key="4">
    <source>
        <dbReference type="ARBA" id="ARBA00023002"/>
    </source>
</evidence>
<dbReference type="PANTHER" id="PTHR10961:SF7">
    <property type="entry name" value="FAD DEPENDENT OXIDOREDUCTASE DOMAIN-CONTAINING PROTEIN"/>
    <property type="match status" value="1"/>
</dbReference>
<dbReference type="InterPro" id="IPR006076">
    <property type="entry name" value="FAD-dep_OxRdtase"/>
</dbReference>
<evidence type="ECO:0000259" key="5">
    <source>
        <dbReference type="Pfam" id="PF01266"/>
    </source>
</evidence>
<evidence type="ECO:0000313" key="7">
    <source>
        <dbReference type="Proteomes" id="UP001084197"/>
    </source>
</evidence>
<dbReference type="Gene3D" id="3.30.9.10">
    <property type="entry name" value="D-Amino Acid Oxidase, subunit A, domain 2"/>
    <property type="match status" value="1"/>
</dbReference>
<evidence type="ECO:0000256" key="3">
    <source>
        <dbReference type="ARBA" id="ARBA00022827"/>
    </source>
</evidence>
<keyword evidence="3" id="KW-0274">FAD</keyword>
<dbReference type="SUPFAM" id="SSF51905">
    <property type="entry name" value="FAD/NAD(P)-binding domain"/>
    <property type="match status" value="1"/>
</dbReference>
<dbReference type="GO" id="GO:0008115">
    <property type="term" value="F:sarcosine oxidase activity"/>
    <property type="evidence" value="ECO:0007669"/>
    <property type="project" value="TreeGrafter"/>
</dbReference>
<keyword evidence="2" id="KW-0285">Flavoprotein</keyword>
<dbReference type="GO" id="GO:0050660">
    <property type="term" value="F:flavin adenine dinucleotide binding"/>
    <property type="evidence" value="ECO:0007669"/>
    <property type="project" value="InterPro"/>
</dbReference>
<dbReference type="RefSeq" id="WP_268779163.1">
    <property type="nucleotide sequence ID" value="NZ_JAPRAT010000005.1"/>
</dbReference>
<feature type="domain" description="FAD dependent oxidoreductase" evidence="5">
    <location>
        <begin position="4"/>
        <end position="359"/>
    </location>
</feature>
<dbReference type="SUPFAM" id="SSF54373">
    <property type="entry name" value="FAD-linked reductases, C-terminal domain"/>
    <property type="match status" value="1"/>
</dbReference>
<reference evidence="6" key="1">
    <citation type="submission" date="2022-11" db="EMBL/GenBank/DDBJ databases">
        <title>WGS of Natronobacillus azotifigens 24KS-1, an anaerobic diazotrophic haloalkaliphile from soda-rich habitats.</title>
        <authorList>
            <person name="Sorokin D.Y."/>
            <person name="Merkel A.Y."/>
        </authorList>
    </citation>
    <scope>NUCLEOTIDE SEQUENCE</scope>
    <source>
        <strain evidence="6">24KS-1</strain>
    </source>
</reference>
<keyword evidence="7" id="KW-1185">Reference proteome</keyword>
<dbReference type="GO" id="GO:0005829">
    <property type="term" value="C:cytosol"/>
    <property type="evidence" value="ECO:0007669"/>
    <property type="project" value="TreeGrafter"/>
</dbReference>
<comment type="cofactor">
    <cofactor evidence="1">
        <name>FAD</name>
        <dbReference type="ChEBI" id="CHEBI:57692"/>
    </cofactor>
</comment>
<dbReference type="EC" id="1.5.3.2" evidence="6"/>
<dbReference type="Gene3D" id="3.50.50.60">
    <property type="entry name" value="FAD/NAD(P)-binding domain"/>
    <property type="match status" value="1"/>
</dbReference>
<dbReference type="Pfam" id="PF01266">
    <property type="entry name" value="DAO"/>
    <property type="match status" value="1"/>
</dbReference>
<keyword evidence="4 6" id="KW-0560">Oxidoreductase</keyword>
<dbReference type="NCBIfam" id="NF008425">
    <property type="entry name" value="PRK11259.1"/>
    <property type="match status" value="1"/>
</dbReference>
<comment type="caution">
    <text evidence="6">The sequence shown here is derived from an EMBL/GenBank/DDBJ whole genome shotgun (WGS) entry which is preliminary data.</text>
</comment>
<evidence type="ECO:0000313" key="6">
    <source>
        <dbReference type="EMBL" id="MCZ0702395.1"/>
    </source>
</evidence>
<dbReference type="Proteomes" id="UP001084197">
    <property type="component" value="Unassembled WGS sequence"/>
</dbReference>
<dbReference type="PANTHER" id="PTHR10961">
    <property type="entry name" value="PEROXISOMAL SARCOSINE OXIDASE"/>
    <property type="match status" value="1"/>
</dbReference>
<dbReference type="GO" id="GO:0050131">
    <property type="term" value="F:N-methyl-L-amino-acid oxidase activity"/>
    <property type="evidence" value="ECO:0007669"/>
    <property type="project" value="UniProtKB-EC"/>
</dbReference>